<gene>
    <name evidence="2" type="ORF">AKJ45_00380</name>
</gene>
<name>A0A133VBF0_9EURY</name>
<dbReference type="EMBL" id="LHXZ01000003">
    <property type="protein sequence ID" value="KXB03781.1"/>
    <property type="molecule type" value="Genomic_DNA"/>
</dbReference>
<feature type="transmembrane region" description="Helical" evidence="1">
    <location>
        <begin position="121"/>
        <end position="140"/>
    </location>
</feature>
<evidence type="ECO:0000313" key="2">
    <source>
        <dbReference type="EMBL" id="KXB03781.1"/>
    </source>
</evidence>
<feature type="transmembrane region" description="Helical" evidence="1">
    <location>
        <begin position="69"/>
        <end position="95"/>
    </location>
</feature>
<accession>A0A133VBF0</accession>
<protein>
    <submittedName>
        <fullName evidence="2">Uncharacterized protein</fullName>
    </submittedName>
</protein>
<organism evidence="2 3">
    <name type="scientific">candidate division MSBL1 archaeon SCGC-AAA261F19</name>
    <dbReference type="NCBI Taxonomy" id="1698275"/>
    <lineage>
        <taxon>Archaea</taxon>
        <taxon>Methanobacteriati</taxon>
        <taxon>Methanobacteriota</taxon>
        <taxon>candidate division MSBL1</taxon>
    </lineage>
</organism>
<comment type="caution">
    <text evidence="2">The sequence shown here is derived from an EMBL/GenBank/DDBJ whole genome shotgun (WGS) entry which is preliminary data.</text>
</comment>
<keyword evidence="3" id="KW-1185">Reference proteome</keyword>
<evidence type="ECO:0000313" key="3">
    <source>
        <dbReference type="Proteomes" id="UP000070565"/>
    </source>
</evidence>
<keyword evidence="1" id="KW-0472">Membrane</keyword>
<dbReference type="Proteomes" id="UP000070565">
    <property type="component" value="Unassembled WGS sequence"/>
</dbReference>
<proteinExistence type="predicted"/>
<sequence>MFFISLFFLAKGMYLFTDDLISEQIIHQSLEQIYMWDWTAPHIEFFTLTVALVAIWMKDTETILAMAIPVLFISIFATPLAAIALGYLILILIYINEEVGRAPWLTKEVENWKLFKHSFRLVWGVITLISIIILLAVLGVNL</sequence>
<keyword evidence="1" id="KW-1133">Transmembrane helix</keyword>
<dbReference type="AlphaFoldDB" id="A0A133VBF0"/>
<evidence type="ECO:0000256" key="1">
    <source>
        <dbReference type="SAM" id="Phobius"/>
    </source>
</evidence>
<feature type="transmembrane region" description="Helical" evidence="1">
    <location>
        <begin position="39"/>
        <end position="57"/>
    </location>
</feature>
<keyword evidence="1" id="KW-0812">Transmembrane</keyword>
<reference evidence="2 3" key="1">
    <citation type="journal article" date="2016" name="Sci. Rep.">
        <title>Metabolic traits of an uncultured archaeal lineage -MSBL1- from brine pools of the Red Sea.</title>
        <authorList>
            <person name="Mwirichia R."/>
            <person name="Alam I."/>
            <person name="Rashid M."/>
            <person name="Vinu M."/>
            <person name="Ba-Alawi W."/>
            <person name="Anthony Kamau A."/>
            <person name="Kamanda Ngugi D."/>
            <person name="Goker M."/>
            <person name="Klenk H.P."/>
            <person name="Bajic V."/>
            <person name="Stingl U."/>
        </authorList>
    </citation>
    <scope>NUCLEOTIDE SEQUENCE [LARGE SCALE GENOMIC DNA]</scope>
    <source>
        <strain evidence="2">SCGC-AAA261F19</strain>
    </source>
</reference>